<dbReference type="HOGENOM" id="CLU_3121005_0_0_6"/>
<evidence type="ECO:0000313" key="2">
    <source>
        <dbReference type="EMBL" id="EAS43488.1"/>
    </source>
</evidence>
<feature type="transmembrane region" description="Helical" evidence="1">
    <location>
        <begin position="12"/>
        <end position="36"/>
    </location>
</feature>
<keyword evidence="1" id="KW-1133">Transmembrane helix</keyword>
<protein>
    <submittedName>
        <fullName evidence="2">Uncharacterized protein</fullName>
    </submittedName>
</protein>
<organism evidence="2 3">
    <name type="scientific">Photobacterium profundum 3TCK</name>
    <dbReference type="NCBI Taxonomy" id="314280"/>
    <lineage>
        <taxon>Bacteria</taxon>
        <taxon>Pseudomonadati</taxon>
        <taxon>Pseudomonadota</taxon>
        <taxon>Gammaproteobacteria</taxon>
        <taxon>Vibrionales</taxon>
        <taxon>Vibrionaceae</taxon>
        <taxon>Photobacterium</taxon>
    </lineage>
</organism>
<keyword evidence="1" id="KW-0472">Membrane</keyword>
<dbReference type="Proteomes" id="UP000003789">
    <property type="component" value="Unassembled WGS sequence"/>
</dbReference>
<reference evidence="2 3" key="1">
    <citation type="submission" date="2006-03" db="EMBL/GenBank/DDBJ databases">
        <authorList>
            <person name="Bartlett D.H."/>
            <person name="Valle G."/>
            <person name="Lauro F.M."/>
            <person name="Vezzi A."/>
            <person name="Simonato F."/>
            <person name="Eloe E."/>
            <person name="Vitulo N."/>
            <person name="Stratton T.K."/>
            <person name="D'angelo M."/>
            <person name="Ferriera S."/>
            <person name="Johnson J."/>
            <person name="Kravitz S."/>
            <person name="Beeson K."/>
            <person name="Sutton G."/>
            <person name="Rogers Y."/>
            <person name="Friedman R."/>
            <person name="Frazier M."/>
            <person name="Venter J.C."/>
        </authorList>
    </citation>
    <scope>NUCLEOTIDE SEQUENCE [LARGE SCALE GENOMIC DNA]</scope>
    <source>
        <strain evidence="2 3">3TCK</strain>
    </source>
</reference>
<gene>
    <name evidence="2" type="ORF">P3TCK_01489</name>
</gene>
<sequence>MDPVTPVEQITALFDIAPIVSFLVVSGGAIIGYQLAKKALQVARSKIKTA</sequence>
<proteinExistence type="predicted"/>
<dbReference type="EMBL" id="AAPH01000010">
    <property type="protein sequence ID" value="EAS43488.1"/>
    <property type="molecule type" value="Genomic_DNA"/>
</dbReference>
<accession>Q1Z4Y3</accession>
<evidence type="ECO:0000313" key="3">
    <source>
        <dbReference type="Proteomes" id="UP000003789"/>
    </source>
</evidence>
<evidence type="ECO:0000256" key="1">
    <source>
        <dbReference type="SAM" id="Phobius"/>
    </source>
</evidence>
<dbReference type="AlphaFoldDB" id="Q1Z4Y3"/>
<name>Q1Z4Y3_9GAMM</name>
<dbReference type="RefSeq" id="WP_006228298.1">
    <property type="nucleotide sequence ID" value="NZ_AAPH01000010.1"/>
</dbReference>
<keyword evidence="1" id="KW-0812">Transmembrane</keyword>
<comment type="caution">
    <text evidence="2">The sequence shown here is derived from an EMBL/GenBank/DDBJ whole genome shotgun (WGS) entry which is preliminary data.</text>
</comment>